<dbReference type="CDD" id="cd16926">
    <property type="entry name" value="HATPase_MutL-MLH-PMS-like"/>
    <property type="match status" value="1"/>
</dbReference>
<dbReference type="Gene3D" id="3.30.1370.100">
    <property type="entry name" value="MutL, C-terminal domain, regulatory subdomain"/>
    <property type="match status" value="1"/>
</dbReference>
<dbReference type="SMART" id="SM01340">
    <property type="entry name" value="DNA_mis_repair"/>
    <property type="match status" value="1"/>
</dbReference>
<dbReference type="OrthoDB" id="9763467at2"/>
<dbReference type="PANTHER" id="PTHR10073:SF12">
    <property type="entry name" value="DNA MISMATCH REPAIR PROTEIN MLH1"/>
    <property type="match status" value="1"/>
</dbReference>
<sequence length="650" mass="73517">MAKIHKLSPTLSNQISAGEVVERPSSVVKELVENSIDAHSRDIDVAVKGSGLDQIKVTDDGIGIEPDDVKTAFMRHATSKIHNRRDLFQVDTLGFRGEALPSIASVADVDLKTSTGGEGTEIRINGGKLIGIQPAEARRGTIITVNDLFFNTPARLKYMKSPATELSRITDVIDRLALGHPKIAFSLIHNHHEMLRTAGRGNLQQVIGSIYGINKVKKMLAVKAHNNDFKLWGYVSLPELTRASRNYITIILNGRYIKNRAIADAVIKGYGSKLMVRRYPIAVINIQMDPILVDPNVHPSKTTVRVSKEPSLCHLITTMIMNRLSHQNLIPNVMHREYSVQPEQPHYDVHQINLDVNQASVHYHKQPGNNEINHNVANDTSVKPIIIKSKADLKSERVRSLISKYRKDPIGKPFGKETPKSMNVNYVHRSESPSLLQTKSAERFPKLRYIGQMHGSYLLCEASDGLYIVDQHAAQERVNYEYFRQKIGQVSNDEQDLLVPIVLSYSNSDVLKIKQHLDVLQSVGIKLEPFGADSFIVHQHPTWFRPGQERSTIEEMIDWVLKNGKISIAKFRAKTAIMMSCKRAIKANHYLNRDQAISLLNHLSQAEDPFNCPHGRPTLVHFSNYDMQKMFKRVQDPHHSGLWKQYQWKK</sequence>
<dbReference type="SUPFAM" id="SSF55874">
    <property type="entry name" value="ATPase domain of HSP90 chaperone/DNA topoisomerase II/histidine kinase"/>
    <property type="match status" value="1"/>
</dbReference>
<dbReference type="Pfam" id="PF08676">
    <property type="entry name" value="MutL_C"/>
    <property type="match status" value="1"/>
</dbReference>
<dbReference type="HAMAP" id="MF_00149">
    <property type="entry name" value="DNA_mis_repair"/>
    <property type="match status" value="1"/>
</dbReference>
<dbReference type="GO" id="GO:0006298">
    <property type="term" value="P:mismatch repair"/>
    <property type="evidence" value="ECO:0007669"/>
    <property type="project" value="UniProtKB-UniRule"/>
</dbReference>
<dbReference type="InterPro" id="IPR038973">
    <property type="entry name" value="MutL/Mlh/Pms-like"/>
</dbReference>
<dbReference type="InterPro" id="IPR042121">
    <property type="entry name" value="MutL_C_regsub"/>
</dbReference>
<dbReference type="KEGG" id="lji:ELX58_06430"/>
<gene>
    <name evidence="4 7" type="primary">mutL</name>
    <name evidence="7" type="ORF">ELX58_06430</name>
</gene>
<evidence type="ECO:0000259" key="6">
    <source>
        <dbReference type="SMART" id="SM01340"/>
    </source>
</evidence>
<dbReference type="InterPro" id="IPR013507">
    <property type="entry name" value="DNA_mismatch_S5_2-like"/>
</dbReference>
<dbReference type="InterPro" id="IPR020568">
    <property type="entry name" value="Ribosomal_Su5_D2-typ_SF"/>
</dbReference>
<dbReference type="Pfam" id="PF13589">
    <property type="entry name" value="HATPase_c_3"/>
    <property type="match status" value="1"/>
</dbReference>
<dbReference type="InterPro" id="IPR037198">
    <property type="entry name" value="MutL_C_sf"/>
</dbReference>
<keyword evidence="3 4" id="KW-0234">DNA repair</keyword>
<dbReference type="InterPro" id="IPR042120">
    <property type="entry name" value="MutL_C_dimsub"/>
</dbReference>
<dbReference type="InterPro" id="IPR014721">
    <property type="entry name" value="Ribsml_uS5_D2-typ_fold_subgr"/>
</dbReference>
<dbReference type="EMBL" id="CP034726">
    <property type="protein sequence ID" value="QBP18741.1"/>
    <property type="molecule type" value="Genomic_DNA"/>
</dbReference>
<dbReference type="Gene3D" id="3.30.230.10">
    <property type="match status" value="1"/>
</dbReference>
<dbReference type="InterPro" id="IPR036890">
    <property type="entry name" value="HATPase_C_sf"/>
</dbReference>
<keyword evidence="7" id="KW-0255">Endonuclease</keyword>
<dbReference type="RefSeq" id="WP_133442299.1">
    <property type="nucleotide sequence ID" value="NZ_CP034726.1"/>
</dbReference>
<dbReference type="SUPFAM" id="SSF54211">
    <property type="entry name" value="Ribosomal protein S5 domain 2-like"/>
    <property type="match status" value="1"/>
</dbReference>
<dbReference type="SMART" id="SM00853">
    <property type="entry name" value="MutL_C"/>
    <property type="match status" value="1"/>
</dbReference>
<dbReference type="CDD" id="cd00782">
    <property type="entry name" value="MutL_Trans"/>
    <property type="match status" value="1"/>
</dbReference>
<organism evidence="7 8">
    <name type="scientific">Acetilactobacillus jinshanensis</name>
    <dbReference type="NCBI Taxonomy" id="1720083"/>
    <lineage>
        <taxon>Bacteria</taxon>
        <taxon>Bacillati</taxon>
        <taxon>Bacillota</taxon>
        <taxon>Bacilli</taxon>
        <taxon>Lactobacillales</taxon>
        <taxon>Lactobacillaceae</taxon>
        <taxon>Acetilactobacillus</taxon>
    </lineage>
</organism>
<evidence type="ECO:0000256" key="3">
    <source>
        <dbReference type="ARBA" id="ARBA00023204"/>
    </source>
</evidence>
<dbReference type="GO" id="GO:0140664">
    <property type="term" value="F:ATP-dependent DNA damage sensor activity"/>
    <property type="evidence" value="ECO:0007669"/>
    <property type="project" value="InterPro"/>
</dbReference>
<dbReference type="InterPro" id="IPR020667">
    <property type="entry name" value="DNA_mismatch_repair_MutL"/>
</dbReference>
<evidence type="ECO:0000259" key="5">
    <source>
        <dbReference type="SMART" id="SM00853"/>
    </source>
</evidence>
<keyword evidence="2 4" id="KW-0227">DNA damage</keyword>
<keyword evidence="7" id="KW-0378">Hydrolase</keyword>
<dbReference type="Gene3D" id="3.30.565.10">
    <property type="entry name" value="Histidine kinase-like ATPase, C-terminal domain"/>
    <property type="match status" value="1"/>
</dbReference>
<feature type="domain" description="MutL C-terminal dimerisation" evidence="5">
    <location>
        <begin position="449"/>
        <end position="591"/>
    </location>
</feature>
<name>A0A4P6ZLJ9_9LACO</name>
<dbReference type="GO" id="GO:0032300">
    <property type="term" value="C:mismatch repair complex"/>
    <property type="evidence" value="ECO:0007669"/>
    <property type="project" value="InterPro"/>
</dbReference>
<dbReference type="NCBIfam" id="TIGR00585">
    <property type="entry name" value="mutl"/>
    <property type="match status" value="1"/>
</dbReference>
<dbReference type="FunFam" id="3.30.1370.100:FF:000004">
    <property type="entry name" value="DNA mismatch repair endonuclease MutL"/>
    <property type="match status" value="1"/>
</dbReference>
<dbReference type="InterPro" id="IPR014762">
    <property type="entry name" value="DNA_mismatch_repair_CS"/>
</dbReference>
<comment type="similarity">
    <text evidence="1 4">Belongs to the DNA mismatch repair MutL/HexB family.</text>
</comment>
<dbReference type="GO" id="GO:0005524">
    <property type="term" value="F:ATP binding"/>
    <property type="evidence" value="ECO:0007669"/>
    <property type="project" value="InterPro"/>
</dbReference>
<proteinExistence type="inferred from homology"/>
<dbReference type="Gene3D" id="3.30.1540.20">
    <property type="entry name" value="MutL, C-terminal domain, dimerisation subdomain"/>
    <property type="match status" value="1"/>
</dbReference>
<dbReference type="Pfam" id="PF01119">
    <property type="entry name" value="DNA_mis_repair"/>
    <property type="match status" value="1"/>
</dbReference>
<dbReference type="Proteomes" id="UP000294321">
    <property type="component" value="Chromosome"/>
</dbReference>
<dbReference type="PANTHER" id="PTHR10073">
    <property type="entry name" value="DNA MISMATCH REPAIR PROTEIN MLH, PMS, MUTL"/>
    <property type="match status" value="1"/>
</dbReference>
<comment type="function">
    <text evidence="4">This protein is involved in the repair of mismatches in DNA. It is required for dam-dependent methyl-directed DNA mismatch repair. May act as a 'molecular matchmaker', a protein that promotes the formation of a stable complex between two or more DNA-binding proteins in an ATP-dependent manner without itself being part of a final effector complex.</text>
</comment>
<dbReference type="InterPro" id="IPR002099">
    <property type="entry name" value="MutL/Mlh/PMS"/>
</dbReference>
<evidence type="ECO:0000256" key="2">
    <source>
        <dbReference type="ARBA" id="ARBA00022763"/>
    </source>
</evidence>
<keyword evidence="7" id="KW-0540">Nuclease</keyword>
<dbReference type="GO" id="GO:0016887">
    <property type="term" value="F:ATP hydrolysis activity"/>
    <property type="evidence" value="ECO:0007669"/>
    <property type="project" value="InterPro"/>
</dbReference>
<accession>A0A4P6ZLJ9</accession>
<dbReference type="NCBIfam" id="NF000950">
    <property type="entry name" value="PRK00095.1-3"/>
    <property type="match status" value="1"/>
</dbReference>
<evidence type="ECO:0000313" key="7">
    <source>
        <dbReference type="EMBL" id="QBP18741.1"/>
    </source>
</evidence>
<dbReference type="AlphaFoldDB" id="A0A4P6ZLJ9"/>
<keyword evidence="8" id="KW-1185">Reference proteome</keyword>
<dbReference type="SUPFAM" id="SSF118116">
    <property type="entry name" value="DNA mismatch repair protein MutL"/>
    <property type="match status" value="1"/>
</dbReference>
<feature type="domain" description="DNA mismatch repair protein S5" evidence="6">
    <location>
        <begin position="207"/>
        <end position="325"/>
    </location>
</feature>
<protein>
    <recommendedName>
        <fullName evidence="4">DNA mismatch repair protein MutL</fullName>
    </recommendedName>
</protein>
<dbReference type="InterPro" id="IPR014790">
    <property type="entry name" value="MutL_C"/>
</dbReference>
<dbReference type="GO" id="GO:0004519">
    <property type="term" value="F:endonuclease activity"/>
    <property type="evidence" value="ECO:0007669"/>
    <property type="project" value="UniProtKB-KW"/>
</dbReference>
<evidence type="ECO:0000256" key="4">
    <source>
        <dbReference type="HAMAP-Rule" id="MF_00149"/>
    </source>
</evidence>
<dbReference type="FunFam" id="3.30.565.10:FF:000003">
    <property type="entry name" value="DNA mismatch repair endonuclease MutL"/>
    <property type="match status" value="1"/>
</dbReference>
<dbReference type="GO" id="GO:0030983">
    <property type="term" value="F:mismatched DNA binding"/>
    <property type="evidence" value="ECO:0007669"/>
    <property type="project" value="InterPro"/>
</dbReference>
<evidence type="ECO:0000256" key="1">
    <source>
        <dbReference type="ARBA" id="ARBA00006082"/>
    </source>
</evidence>
<dbReference type="PROSITE" id="PS00058">
    <property type="entry name" value="DNA_MISMATCH_REPAIR_1"/>
    <property type="match status" value="1"/>
</dbReference>
<evidence type="ECO:0000313" key="8">
    <source>
        <dbReference type="Proteomes" id="UP000294321"/>
    </source>
</evidence>
<reference evidence="8" key="1">
    <citation type="submission" date="2018-12" db="EMBL/GenBank/DDBJ databases">
        <title>A new species of lactobacillus.</title>
        <authorList>
            <person name="Jian Y."/>
            <person name="Xin L."/>
            <person name="Hong Z.J."/>
            <person name="Ming L.Z."/>
            <person name="Hong X.Z."/>
        </authorList>
    </citation>
    <scope>NUCLEOTIDE SEQUENCE [LARGE SCALE GENOMIC DNA]</scope>
    <source>
        <strain evidence="8">HSLZ-75</strain>
    </source>
</reference>